<dbReference type="GeneID" id="108995631"/>
<evidence type="ECO:0000256" key="2">
    <source>
        <dbReference type="SAM" id="SignalP"/>
    </source>
</evidence>
<evidence type="ECO:0000313" key="3">
    <source>
        <dbReference type="Proteomes" id="UP000235220"/>
    </source>
</evidence>
<dbReference type="PANTHER" id="PTHR33499:SF11">
    <property type="entry name" value="NO APICAL MERISTEM-ASSOCIATED C-TERMINAL DOMAIN-CONTAINING PROTEIN"/>
    <property type="match status" value="1"/>
</dbReference>
<accession>A0A6P9E2Y4</accession>
<reference evidence="4 5" key="1">
    <citation type="submission" date="2025-04" db="UniProtKB">
        <authorList>
            <consortium name="RefSeq"/>
        </authorList>
    </citation>
    <scope>IDENTIFICATION</scope>
    <source>
        <tissue evidence="4 5">Leaves</tissue>
    </source>
</reference>
<evidence type="ECO:0000313" key="4">
    <source>
        <dbReference type="RefSeq" id="XP_035542426.1"/>
    </source>
</evidence>
<dbReference type="RefSeq" id="XP_035542426.1">
    <property type="nucleotide sequence ID" value="XM_035686533.1"/>
</dbReference>
<evidence type="ECO:0000313" key="5">
    <source>
        <dbReference type="RefSeq" id="XP_035542429.1"/>
    </source>
</evidence>
<dbReference type="RefSeq" id="XP_035542430.1">
    <property type="nucleotide sequence ID" value="XM_035686537.1"/>
</dbReference>
<sequence length="290" mass="33107">MMHLLMMTHLAMTMVTPVVSLSIICMRSRMMMMMTAHDLNFQSRERWMTCKCRHNPYWSKRCWFISLTKIKGGMWHSVKGGRRGRGGHSRAESSARSWKDAQGLPPRRNLHDKEATFSNESTQAVAAATFSNESTQAVAVEPVQESTVVAQGGEGNISTDIVPAIKKRGRGPARGTQFDRLRKVGKIPLVIKDGHRGPSCEHASIFTGRVTWIVKVYADMRHASWSCVPEEEKQELIDRVRADFVLDWTKDNHKEMVITYLSDKYNHYHYELHKVYLKYASHEEALRGGT</sequence>
<feature type="region of interest" description="Disordered" evidence="1">
    <location>
        <begin position="78"/>
        <end position="110"/>
    </location>
</feature>
<organism evidence="3 6">
    <name type="scientific">Juglans regia</name>
    <name type="common">English walnut</name>
    <dbReference type="NCBI Taxonomy" id="51240"/>
    <lineage>
        <taxon>Eukaryota</taxon>
        <taxon>Viridiplantae</taxon>
        <taxon>Streptophyta</taxon>
        <taxon>Embryophyta</taxon>
        <taxon>Tracheophyta</taxon>
        <taxon>Spermatophyta</taxon>
        <taxon>Magnoliopsida</taxon>
        <taxon>eudicotyledons</taxon>
        <taxon>Gunneridae</taxon>
        <taxon>Pentapetalae</taxon>
        <taxon>rosids</taxon>
        <taxon>fabids</taxon>
        <taxon>Fagales</taxon>
        <taxon>Juglandaceae</taxon>
        <taxon>Juglans</taxon>
    </lineage>
</organism>
<dbReference type="PANTHER" id="PTHR33499">
    <property type="entry name" value="OS12G0282400 PROTEIN-RELATED"/>
    <property type="match status" value="1"/>
</dbReference>
<dbReference type="KEGG" id="jre:108995631"/>
<feature type="compositionally biased region" description="Basic and acidic residues" evidence="1">
    <location>
        <begin position="89"/>
        <end position="99"/>
    </location>
</feature>
<feature type="chain" id="PRO_5044655277" evidence="2">
    <location>
        <begin position="21"/>
        <end position="290"/>
    </location>
</feature>
<protein>
    <submittedName>
        <fullName evidence="4 5">Uncharacterized protein LOC108995631 isoform X1</fullName>
    </submittedName>
</protein>
<evidence type="ECO:0000256" key="1">
    <source>
        <dbReference type="SAM" id="MobiDB-lite"/>
    </source>
</evidence>
<dbReference type="Proteomes" id="UP000235220">
    <property type="component" value="Chromosome 2"/>
</dbReference>
<evidence type="ECO:0000313" key="6">
    <source>
        <dbReference type="RefSeq" id="XP_035542430.1"/>
    </source>
</evidence>
<feature type="compositionally biased region" description="Basic residues" evidence="1">
    <location>
        <begin position="79"/>
        <end position="88"/>
    </location>
</feature>
<gene>
    <name evidence="4 5 6" type="primary">LOC108995631</name>
</gene>
<dbReference type="AlphaFoldDB" id="A0A6P9E2Y4"/>
<name>A0A6P9E2Y4_JUGRE</name>
<keyword evidence="2" id="KW-0732">Signal</keyword>
<dbReference type="RefSeq" id="XP_035542429.1">
    <property type="nucleotide sequence ID" value="XM_035686536.1"/>
</dbReference>
<proteinExistence type="predicted"/>
<feature type="signal peptide" evidence="2">
    <location>
        <begin position="1"/>
        <end position="20"/>
    </location>
</feature>
<keyword evidence="3" id="KW-1185">Reference proteome</keyword>
<dbReference type="OrthoDB" id="1901212at2759"/>